<accession>A0ABD3K4H2</accession>
<dbReference type="PANTHER" id="PTHR11776:SF0">
    <property type="entry name" value="ADENINE PHOSPHORIBOSYLTRANSFERASE 1, CHLOROPLASTIC"/>
    <property type="match status" value="1"/>
</dbReference>
<evidence type="ECO:0000256" key="7">
    <source>
        <dbReference type="ARBA" id="ARBA00022490"/>
    </source>
</evidence>
<comment type="caution">
    <text evidence="13">The sequence shown here is derived from an EMBL/GenBank/DDBJ whole genome shotgun (WGS) entry which is preliminary data.</text>
</comment>
<comment type="pathway">
    <text evidence="3">Purine metabolism; AMP biosynthesis via salvage pathway; AMP from adenine: step 1/1.</text>
</comment>
<reference evidence="13 14" key="1">
    <citation type="submission" date="2024-11" db="EMBL/GenBank/DDBJ databases">
        <title>Chromosome-level genome assembly of Eucalyptus globulus Labill. provides insights into its genome evolution.</title>
        <authorList>
            <person name="Li X."/>
        </authorList>
    </citation>
    <scope>NUCLEOTIDE SEQUENCE [LARGE SCALE GENOMIC DNA]</scope>
    <source>
        <strain evidence="13">CL2024</strain>
        <tissue evidence="13">Fresh tender leaves</tissue>
    </source>
</reference>
<evidence type="ECO:0000256" key="6">
    <source>
        <dbReference type="ARBA" id="ARBA00011893"/>
    </source>
</evidence>
<name>A0ABD3K4H2_EUCGL</name>
<dbReference type="GO" id="GO:0006166">
    <property type="term" value="P:purine ribonucleoside salvage"/>
    <property type="evidence" value="ECO:0007669"/>
    <property type="project" value="UniProtKB-KW"/>
</dbReference>
<evidence type="ECO:0000256" key="5">
    <source>
        <dbReference type="ARBA" id="ARBA00011738"/>
    </source>
</evidence>
<dbReference type="CDD" id="cd06223">
    <property type="entry name" value="PRTases_typeI"/>
    <property type="match status" value="1"/>
</dbReference>
<keyword evidence="9" id="KW-0808">Transferase</keyword>
<proteinExistence type="inferred from homology"/>
<dbReference type="NCBIfam" id="TIGR01090">
    <property type="entry name" value="apt"/>
    <property type="match status" value="1"/>
</dbReference>
<dbReference type="FunFam" id="3.40.50.2020:FF:000022">
    <property type="entry name" value="Adenine phosphoribosyltransferase 1"/>
    <property type="match status" value="1"/>
</dbReference>
<evidence type="ECO:0000256" key="2">
    <source>
        <dbReference type="ARBA" id="ARBA00004496"/>
    </source>
</evidence>
<evidence type="ECO:0000256" key="8">
    <source>
        <dbReference type="ARBA" id="ARBA00022676"/>
    </source>
</evidence>
<evidence type="ECO:0000256" key="11">
    <source>
        <dbReference type="SAM" id="MobiDB-lite"/>
    </source>
</evidence>
<dbReference type="GO" id="GO:0005737">
    <property type="term" value="C:cytoplasm"/>
    <property type="evidence" value="ECO:0007669"/>
    <property type="project" value="UniProtKB-SubCell"/>
</dbReference>
<dbReference type="Gene3D" id="3.40.50.2020">
    <property type="match status" value="1"/>
</dbReference>
<evidence type="ECO:0000256" key="3">
    <source>
        <dbReference type="ARBA" id="ARBA00004659"/>
    </source>
</evidence>
<evidence type="ECO:0000256" key="9">
    <source>
        <dbReference type="ARBA" id="ARBA00022679"/>
    </source>
</evidence>
<dbReference type="SUPFAM" id="SSF53271">
    <property type="entry name" value="PRTase-like"/>
    <property type="match status" value="1"/>
</dbReference>
<dbReference type="GO" id="GO:0003999">
    <property type="term" value="F:adenine phosphoribosyltransferase activity"/>
    <property type="evidence" value="ECO:0007669"/>
    <property type="project" value="UniProtKB-EC"/>
</dbReference>
<comment type="similarity">
    <text evidence="4">Belongs to the purine/pyrimidine phosphoribosyltransferase family.</text>
</comment>
<evidence type="ECO:0000256" key="1">
    <source>
        <dbReference type="ARBA" id="ARBA00000868"/>
    </source>
</evidence>
<evidence type="ECO:0000313" key="14">
    <source>
        <dbReference type="Proteomes" id="UP001634007"/>
    </source>
</evidence>
<keyword evidence="8" id="KW-0328">Glycosyltransferase</keyword>
<dbReference type="Proteomes" id="UP001634007">
    <property type="component" value="Unassembled WGS sequence"/>
</dbReference>
<keyword evidence="10" id="KW-0660">Purine salvage</keyword>
<evidence type="ECO:0000256" key="4">
    <source>
        <dbReference type="ARBA" id="ARBA00008391"/>
    </source>
</evidence>
<feature type="domain" description="Phosphoribosyltransferase" evidence="12">
    <location>
        <begin position="112"/>
        <end position="252"/>
    </location>
</feature>
<dbReference type="PANTHER" id="PTHR11776">
    <property type="entry name" value="ADENINE PHOSPHORIBOSYLTRANSFERASE"/>
    <property type="match status" value="1"/>
</dbReference>
<dbReference type="EMBL" id="JBJKBG010000006">
    <property type="protein sequence ID" value="KAL3734915.1"/>
    <property type="molecule type" value="Genomic_DNA"/>
</dbReference>
<evidence type="ECO:0000313" key="13">
    <source>
        <dbReference type="EMBL" id="KAL3734915.1"/>
    </source>
</evidence>
<evidence type="ECO:0000256" key="10">
    <source>
        <dbReference type="ARBA" id="ARBA00022726"/>
    </source>
</evidence>
<protein>
    <recommendedName>
        <fullName evidence="6">adenine phosphoribosyltransferase</fullName>
        <ecNumber evidence="6">2.4.2.7</ecNumber>
    </recommendedName>
</protein>
<dbReference type="NCBIfam" id="NF002636">
    <property type="entry name" value="PRK02304.1-5"/>
    <property type="match status" value="1"/>
</dbReference>
<dbReference type="InterPro" id="IPR005764">
    <property type="entry name" value="Ade_phspho_trans"/>
</dbReference>
<dbReference type="AlphaFoldDB" id="A0ABD3K4H2"/>
<dbReference type="EC" id="2.4.2.7" evidence="6"/>
<feature type="region of interest" description="Disordered" evidence="11">
    <location>
        <begin position="22"/>
        <end position="57"/>
    </location>
</feature>
<comment type="subunit">
    <text evidence="5">Homodimer.</text>
</comment>
<keyword evidence="7" id="KW-0963">Cytoplasm</keyword>
<gene>
    <name evidence="13" type="ORF">ACJRO7_024138</name>
</gene>
<dbReference type="InterPro" id="IPR000836">
    <property type="entry name" value="PRTase_dom"/>
</dbReference>
<sequence>MLSLQKLATSLSAPLSRRIEARSITRAPPGTIAAAHSRRGTAGRANRGPSLSSGMATSFEHSNGVRKVAKAARDQHMASQGGQDPRLAKIASSIRVIPDFPKPGIMFQDITTLLLNPEAFKDTIDLFVERYREQNISVVAGVEARGFIFGPPIALAIGAKFVPMRKPNKLPGEVISEEYSLEYGTDTMEMHVGAVQPGDRALIVDDLIATGGTLCAAIKLIERVGAEVVECACAIELPELKGRDRLGDKPLFVLVSSDI</sequence>
<evidence type="ECO:0000259" key="12">
    <source>
        <dbReference type="Pfam" id="PF00156"/>
    </source>
</evidence>
<dbReference type="InterPro" id="IPR029057">
    <property type="entry name" value="PRTase-like"/>
</dbReference>
<comment type="subcellular location">
    <subcellularLocation>
        <location evidence="2">Cytoplasm</location>
    </subcellularLocation>
</comment>
<organism evidence="13 14">
    <name type="scientific">Eucalyptus globulus</name>
    <name type="common">Tasmanian blue gum</name>
    <dbReference type="NCBI Taxonomy" id="34317"/>
    <lineage>
        <taxon>Eukaryota</taxon>
        <taxon>Viridiplantae</taxon>
        <taxon>Streptophyta</taxon>
        <taxon>Embryophyta</taxon>
        <taxon>Tracheophyta</taxon>
        <taxon>Spermatophyta</taxon>
        <taxon>Magnoliopsida</taxon>
        <taxon>eudicotyledons</taxon>
        <taxon>Gunneridae</taxon>
        <taxon>Pentapetalae</taxon>
        <taxon>rosids</taxon>
        <taxon>malvids</taxon>
        <taxon>Myrtales</taxon>
        <taxon>Myrtaceae</taxon>
        <taxon>Myrtoideae</taxon>
        <taxon>Eucalypteae</taxon>
        <taxon>Eucalyptus</taxon>
    </lineage>
</organism>
<keyword evidence="14" id="KW-1185">Reference proteome</keyword>
<dbReference type="NCBIfam" id="NF002634">
    <property type="entry name" value="PRK02304.1-3"/>
    <property type="match status" value="1"/>
</dbReference>
<dbReference type="Pfam" id="PF00156">
    <property type="entry name" value="Pribosyltran"/>
    <property type="match status" value="1"/>
</dbReference>
<comment type="catalytic activity">
    <reaction evidence="1">
        <text>AMP + diphosphate = 5-phospho-alpha-D-ribose 1-diphosphate + adenine</text>
        <dbReference type="Rhea" id="RHEA:16609"/>
        <dbReference type="ChEBI" id="CHEBI:16708"/>
        <dbReference type="ChEBI" id="CHEBI:33019"/>
        <dbReference type="ChEBI" id="CHEBI:58017"/>
        <dbReference type="ChEBI" id="CHEBI:456215"/>
        <dbReference type="EC" id="2.4.2.7"/>
    </reaction>
</comment>
<dbReference type="InterPro" id="IPR050120">
    <property type="entry name" value="Adenine_PRTase"/>
</dbReference>
<dbReference type="HAMAP" id="MF_00004">
    <property type="entry name" value="Aden_phosphoribosyltr"/>
    <property type="match status" value="1"/>
</dbReference>